<accession>A0A2P5C3W7</accession>
<dbReference type="OrthoDB" id="10271127at2759"/>
<gene>
    <name evidence="1" type="ORF">PanWU01x14_185560</name>
</gene>
<reference evidence="2" key="1">
    <citation type="submission" date="2016-06" db="EMBL/GenBank/DDBJ databases">
        <title>Parallel loss of symbiosis genes in relatives of nitrogen-fixing non-legume Parasponia.</title>
        <authorList>
            <person name="Van Velzen R."/>
            <person name="Holmer R."/>
            <person name="Bu F."/>
            <person name="Rutten L."/>
            <person name="Van Zeijl A."/>
            <person name="Liu W."/>
            <person name="Santuari L."/>
            <person name="Cao Q."/>
            <person name="Sharma T."/>
            <person name="Shen D."/>
            <person name="Roswanjaya Y."/>
            <person name="Wardhani T."/>
            <person name="Kalhor M.S."/>
            <person name="Jansen J."/>
            <person name="Van den Hoogen J."/>
            <person name="Gungor B."/>
            <person name="Hartog M."/>
            <person name="Hontelez J."/>
            <person name="Verver J."/>
            <person name="Yang W.-C."/>
            <person name="Schijlen E."/>
            <person name="Repin R."/>
            <person name="Schilthuizen M."/>
            <person name="Schranz E."/>
            <person name="Heidstra R."/>
            <person name="Miyata K."/>
            <person name="Fedorova E."/>
            <person name="Kohlen W."/>
            <person name="Bisseling T."/>
            <person name="Smit S."/>
            <person name="Geurts R."/>
        </authorList>
    </citation>
    <scope>NUCLEOTIDE SEQUENCE [LARGE SCALE GENOMIC DNA]</scope>
    <source>
        <strain evidence="2">cv. WU1-14</strain>
    </source>
</reference>
<dbReference type="Proteomes" id="UP000237105">
    <property type="component" value="Unassembled WGS sequence"/>
</dbReference>
<organism evidence="1 2">
    <name type="scientific">Parasponia andersonii</name>
    <name type="common">Sponia andersonii</name>
    <dbReference type="NCBI Taxonomy" id="3476"/>
    <lineage>
        <taxon>Eukaryota</taxon>
        <taxon>Viridiplantae</taxon>
        <taxon>Streptophyta</taxon>
        <taxon>Embryophyta</taxon>
        <taxon>Tracheophyta</taxon>
        <taxon>Spermatophyta</taxon>
        <taxon>Magnoliopsida</taxon>
        <taxon>eudicotyledons</taxon>
        <taxon>Gunneridae</taxon>
        <taxon>Pentapetalae</taxon>
        <taxon>rosids</taxon>
        <taxon>fabids</taxon>
        <taxon>Rosales</taxon>
        <taxon>Cannabaceae</taxon>
        <taxon>Parasponia</taxon>
    </lineage>
</organism>
<sequence>MSGDPTNFTHVQILSQSTIIRQLPIKPVQKIGNQTLKANNPKCQTRTSPSPKTKRNEMEILNVEIDQIVLKPFRYELIRLVPQTRVPMDCPCIYHDSCFCWNIIASYLDT</sequence>
<evidence type="ECO:0000313" key="2">
    <source>
        <dbReference type="Proteomes" id="UP000237105"/>
    </source>
</evidence>
<protein>
    <submittedName>
        <fullName evidence="1">Uncharacterized protein</fullName>
    </submittedName>
</protein>
<keyword evidence="2" id="KW-1185">Reference proteome</keyword>
<evidence type="ECO:0000313" key="1">
    <source>
        <dbReference type="EMBL" id="PON55747.1"/>
    </source>
</evidence>
<comment type="caution">
    <text evidence="1">The sequence shown here is derived from an EMBL/GenBank/DDBJ whole genome shotgun (WGS) entry which is preliminary data.</text>
</comment>
<name>A0A2P5C3W7_PARAD</name>
<dbReference type="AlphaFoldDB" id="A0A2P5C3W7"/>
<dbReference type="EMBL" id="JXTB01000179">
    <property type="protein sequence ID" value="PON55747.1"/>
    <property type="molecule type" value="Genomic_DNA"/>
</dbReference>
<proteinExistence type="predicted"/>